<feature type="compositionally biased region" description="Polar residues" evidence="1">
    <location>
        <begin position="58"/>
        <end position="70"/>
    </location>
</feature>
<protein>
    <submittedName>
        <fullName evidence="2">Uncharacterized protein</fullName>
    </submittedName>
</protein>
<reference evidence="2" key="1">
    <citation type="submission" date="2021-01" db="EMBL/GenBank/DDBJ databases">
        <authorList>
            <consortium name="Genoscope - CEA"/>
            <person name="William W."/>
        </authorList>
    </citation>
    <scope>NUCLEOTIDE SEQUENCE</scope>
</reference>
<keyword evidence="3" id="KW-1185">Reference proteome</keyword>
<comment type="caution">
    <text evidence="2">The sequence shown here is derived from an EMBL/GenBank/DDBJ whole genome shotgun (WGS) entry which is preliminary data.</text>
</comment>
<dbReference type="AlphaFoldDB" id="A0A8S1PZC7"/>
<dbReference type="Proteomes" id="UP000688137">
    <property type="component" value="Unassembled WGS sequence"/>
</dbReference>
<evidence type="ECO:0000313" key="3">
    <source>
        <dbReference type="Proteomes" id="UP000688137"/>
    </source>
</evidence>
<proteinExistence type="predicted"/>
<dbReference type="EMBL" id="CAJJDM010000138">
    <property type="protein sequence ID" value="CAD8107868.1"/>
    <property type="molecule type" value="Genomic_DNA"/>
</dbReference>
<name>A0A8S1PZC7_PARPR</name>
<evidence type="ECO:0000256" key="1">
    <source>
        <dbReference type="SAM" id="MobiDB-lite"/>
    </source>
</evidence>
<feature type="compositionally biased region" description="Basic and acidic residues" evidence="1">
    <location>
        <begin position="45"/>
        <end position="57"/>
    </location>
</feature>
<feature type="region of interest" description="Disordered" evidence="1">
    <location>
        <begin position="210"/>
        <end position="229"/>
    </location>
</feature>
<feature type="region of interest" description="Disordered" evidence="1">
    <location>
        <begin position="45"/>
        <end position="75"/>
    </location>
</feature>
<organism evidence="2 3">
    <name type="scientific">Paramecium primaurelia</name>
    <dbReference type="NCBI Taxonomy" id="5886"/>
    <lineage>
        <taxon>Eukaryota</taxon>
        <taxon>Sar</taxon>
        <taxon>Alveolata</taxon>
        <taxon>Ciliophora</taxon>
        <taxon>Intramacronucleata</taxon>
        <taxon>Oligohymenophorea</taxon>
        <taxon>Peniculida</taxon>
        <taxon>Parameciidae</taxon>
        <taxon>Paramecium</taxon>
    </lineage>
</organism>
<dbReference type="OMA" id="HNNTIDC"/>
<sequence length="297" mass="35588">MQQLSLNNIPQNLFPLPIVKSHYEIQHLQELRNEQENQILQDHSKLFKEKTPNRRDQTLLQKNKRQSTVSHDLKNSIRKISEYQNHSQEQMLNSQHSIHNNTIDCSINYKQLNKHIITEQQFQIKQNQIQQMIREKLYTSYCNSIKKHSKLKGVLLQKISQLAPFISQDKNMHQPHIKRMNQFMKFRSQSIPFNPNIDSVQNSVQRIESLPRNQDNQRQRITSKQSTQSQMIYHNKDADRIIRKLNRKTEKLLNETYPEIDPNPIVDYQKQILNRIELRNSTKKKLIDSFQEIIDKY</sequence>
<gene>
    <name evidence="2" type="ORF">PPRIM_AZ9-3.1.T1350059</name>
</gene>
<accession>A0A8S1PZC7</accession>
<evidence type="ECO:0000313" key="2">
    <source>
        <dbReference type="EMBL" id="CAD8107868.1"/>
    </source>
</evidence>